<dbReference type="Pfam" id="PF22528">
    <property type="entry name" value="PRMT_C"/>
    <property type="match status" value="1"/>
</dbReference>
<gene>
    <name evidence="4" type="primary">Art7</name>
    <name evidence="4" type="ORF">SNAT2548_LOCUS25359</name>
</gene>
<sequence>MGGGVKHSSWTEARKSGEPLPARHHWRPCLSFLAPTSLEAGAEVTVVAAHDDEGVWFAWPTPDDSVPSRWLPGITAIPPERERLLIASSESYQCFFRAALSQAASRGPGKVLLLPAEDNWCLRALDEALAQAREAVEVFVPMRSKALAKLRARGQWPDGLQAVEPGEAGEDYVATVLEPFAAGEARPWCLAAALRRRGAPGPTSPAGVHIVAVLVECQGVWMARQPLGSLCGLSMKAANPFLVPARNRPLECNLCEMAWRALSSPCRVLHLDLSSDGPAESAMRIGANAAGRCHGIAMWAEFEIESARLSTGPSFSVPTGWSQALHLLEEPLDLQEGSALELHLSVTDQEAHVKINLSPESSKRQRCT</sequence>
<protein>
    <submittedName>
        <fullName evidence="4">Art7 protein</fullName>
    </submittedName>
</protein>
<dbReference type="Gene3D" id="2.70.160.11">
    <property type="entry name" value="Hnrnp arginine n-methyltransferase1"/>
    <property type="match status" value="2"/>
</dbReference>
<organism evidence="4 5">
    <name type="scientific">Symbiodinium natans</name>
    <dbReference type="NCBI Taxonomy" id="878477"/>
    <lineage>
        <taxon>Eukaryota</taxon>
        <taxon>Sar</taxon>
        <taxon>Alveolata</taxon>
        <taxon>Dinophyceae</taxon>
        <taxon>Suessiales</taxon>
        <taxon>Symbiodiniaceae</taxon>
        <taxon>Symbiodinium</taxon>
    </lineage>
</organism>
<keyword evidence="1" id="KW-0949">S-adenosyl-L-methionine</keyword>
<name>A0A812RYW7_9DINO</name>
<feature type="region of interest" description="Disordered" evidence="2">
    <location>
        <begin position="1"/>
        <end position="20"/>
    </location>
</feature>
<evidence type="ECO:0000256" key="1">
    <source>
        <dbReference type="ARBA" id="ARBA00022691"/>
    </source>
</evidence>
<dbReference type="Proteomes" id="UP000604046">
    <property type="component" value="Unassembled WGS sequence"/>
</dbReference>
<evidence type="ECO:0000313" key="5">
    <source>
        <dbReference type="Proteomes" id="UP000604046"/>
    </source>
</evidence>
<comment type="caution">
    <text evidence="4">The sequence shown here is derived from an EMBL/GenBank/DDBJ whole genome shotgun (WGS) entry which is preliminary data.</text>
</comment>
<dbReference type="InterPro" id="IPR055135">
    <property type="entry name" value="PRMT_dom"/>
</dbReference>
<dbReference type="EMBL" id="CAJNDS010002390">
    <property type="protein sequence ID" value="CAE7458093.1"/>
    <property type="molecule type" value="Genomic_DNA"/>
</dbReference>
<dbReference type="AlphaFoldDB" id="A0A812RYW7"/>
<evidence type="ECO:0000313" key="4">
    <source>
        <dbReference type="EMBL" id="CAE7458093.1"/>
    </source>
</evidence>
<feature type="domain" description="Protein arginine N-methyltransferase" evidence="3">
    <location>
        <begin position="260"/>
        <end position="350"/>
    </location>
</feature>
<dbReference type="OrthoDB" id="422609at2759"/>
<accession>A0A812RYW7</accession>
<evidence type="ECO:0000259" key="3">
    <source>
        <dbReference type="Pfam" id="PF22528"/>
    </source>
</evidence>
<proteinExistence type="predicted"/>
<dbReference type="InterPro" id="IPR029063">
    <property type="entry name" value="SAM-dependent_MTases_sf"/>
</dbReference>
<keyword evidence="5" id="KW-1185">Reference proteome</keyword>
<dbReference type="SUPFAM" id="SSF53335">
    <property type="entry name" value="S-adenosyl-L-methionine-dependent methyltransferases"/>
    <property type="match status" value="1"/>
</dbReference>
<evidence type="ECO:0000256" key="2">
    <source>
        <dbReference type="SAM" id="MobiDB-lite"/>
    </source>
</evidence>
<reference evidence="4" key="1">
    <citation type="submission" date="2021-02" db="EMBL/GenBank/DDBJ databases">
        <authorList>
            <person name="Dougan E. K."/>
            <person name="Rhodes N."/>
            <person name="Thang M."/>
            <person name="Chan C."/>
        </authorList>
    </citation>
    <scope>NUCLEOTIDE SEQUENCE</scope>
</reference>